<proteinExistence type="predicted"/>
<accession>A0A6M3Y4G8</accession>
<protein>
    <submittedName>
        <fullName evidence="2">Uncharacterized protein</fullName>
    </submittedName>
</protein>
<sequence length="91" mass="10881">MGELFEPELEEKGRVSRQMVLGWIPEDRLIRRMDKDIKRKNWRDGWVIYRCFCGKWTGYCMRGIICDDCDTEVVSGDRFLKSIREAEDSKK</sequence>
<dbReference type="EMBL" id="MT145195">
    <property type="protein sequence ID" value="QJI05155.1"/>
    <property type="molecule type" value="Genomic_DNA"/>
</dbReference>
<reference evidence="2" key="1">
    <citation type="submission" date="2020-03" db="EMBL/GenBank/DDBJ databases">
        <title>The deep terrestrial virosphere.</title>
        <authorList>
            <person name="Holmfeldt K."/>
            <person name="Nilsson E."/>
            <person name="Simone D."/>
            <person name="Lopez-Fernandez M."/>
            <person name="Wu X."/>
            <person name="de Brujin I."/>
            <person name="Lundin D."/>
            <person name="Andersson A."/>
            <person name="Bertilsson S."/>
            <person name="Dopson M."/>
        </authorList>
    </citation>
    <scope>NUCLEOTIDE SEQUENCE</scope>
    <source>
        <strain evidence="2">MM415A00136</strain>
        <strain evidence="1">MM415B00397</strain>
    </source>
</reference>
<dbReference type="EMBL" id="MT141538">
    <property type="protein sequence ID" value="QJA65440.1"/>
    <property type="molecule type" value="Genomic_DNA"/>
</dbReference>
<gene>
    <name evidence="2" type="ORF">MM415A00136_0037</name>
    <name evidence="1" type="ORF">MM415B00397_0052</name>
</gene>
<organism evidence="2">
    <name type="scientific">viral metagenome</name>
    <dbReference type="NCBI Taxonomy" id="1070528"/>
    <lineage>
        <taxon>unclassified sequences</taxon>
        <taxon>metagenomes</taxon>
        <taxon>organismal metagenomes</taxon>
    </lineage>
</organism>
<evidence type="ECO:0000313" key="1">
    <source>
        <dbReference type="EMBL" id="QJA65440.1"/>
    </source>
</evidence>
<dbReference type="AlphaFoldDB" id="A0A6M3Y4G8"/>
<name>A0A6M3Y4G8_9ZZZZ</name>
<evidence type="ECO:0000313" key="2">
    <source>
        <dbReference type="EMBL" id="QJI05155.1"/>
    </source>
</evidence>